<reference evidence="2 3" key="1">
    <citation type="submission" date="2019-03" db="EMBL/GenBank/DDBJ databases">
        <title>First draft genome of Liparis tanakae, snailfish: a comprehensive survey of snailfish specific genes.</title>
        <authorList>
            <person name="Kim W."/>
            <person name="Song I."/>
            <person name="Jeong J.-H."/>
            <person name="Kim D."/>
            <person name="Kim S."/>
            <person name="Ryu S."/>
            <person name="Song J.Y."/>
            <person name="Lee S.K."/>
        </authorList>
    </citation>
    <scope>NUCLEOTIDE SEQUENCE [LARGE SCALE GENOMIC DNA]</scope>
    <source>
        <tissue evidence="2">Muscle</tissue>
    </source>
</reference>
<dbReference type="AlphaFoldDB" id="A0A4Z2EU59"/>
<proteinExistence type="predicted"/>
<dbReference type="EMBL" id="SRLO01002775">
    <property type="protein sequence ID" value="TNN32319.1"/>
    <property type="molecule type" value="Genomic_DNA"/>
</dbReference>
<dbReference type="Proteomes" id="UP000314294">
    <property type="component" value="Unassembled WGS sequence"/>
</dbReference>
<organism evidence="2 3">
    <name type="scientific">Liparis tanakae</name>
    <name type="common">Tanaka's snailfish</name>
    <dbReference type="NCBI Taxonomy" id="230148"/>
    <lineage>
        <taxon>Eukaryota</taxon>
        <taxon>Metazoa</taxon>
        <taxon>Chordata</taxon>
        <taxon>Craniata</taxon>
        <taxon>Vertebrata</taxon>
        <taxon>Euteleostomi</taxon>
        <taxon>Actinopterygii</taxon>
        <taxon>Neopterygii</taxon>
        <taxon>Teleostei</taxon>
        <taxon>Neoteleostei</taxon>
        <taxon>Acanthomorphata</taxon>
        <taxon>Eupercaria</taxon>
        <taxon>Perciformes</taxon>
        <taxon>Cottioidei</taxon>
        <taxon>Cottales</taxon>
        <taxon>Liparidae</taxon>
        <taxon>Liparis</taxon>
    </lineage>
</organism>
<name>A0A4Z2EU59_9TELE</name>
<sequence>MKEPLTSLRQRGVGFVLVHQQLDLLRLQRRVQDLVEARVPLLVVDELRQLLHVEVRTTLRAPEDEETPDVNTGRRGGGGGAKQFFQTTE</sequence>
<gene>
    <name evidence="2" type="ORF">EYF80_057521</name>
</gene>
<keyword evidence="3" id="KW-1185">Reference proteome</keyword>
<protein>
    <submittedName>
        <fullName evidence="2">Uncharacterized protein</fullName>
    </submittedName>
</protein>
<evidence type="ECO:0000313" key="3">
    <source>
        <dbReference type="Proteomes" id="UP000314294"/>
    </source>
</evidence>
<feature type="region of interest" description="Disordered" evidence="1">
    <location>
        <begin position="60"/>
        <end position="89"/>
    </location>
</feature>
<evidence type="ECO:0000313" key="2">
    <source>
        <dbReference type="EMBL" id="TNN32319.1"/>
    </source>
</evidence>
<accession>A0A4Z2EU59</accession>
<evidence type="ECO:0000256" key="1">
    <source>
        <dbReference type="SAM" id="MobiDB-lite"/>
    </source>
</evidence>
<comment type="caution">
    <text evidence="2">The sequence shown here is derived from an EMBL/GenBank/DDBJ whole genome shotgun (WGS) entry which is preliminary data.</text>
</comment>